<protein>
    <submittedName>
        <fullName evidence="1">Uncharacterized protein</fullName>
    </submittedName>
</protein>
<comment type="caution">
    <text evidence="1">The sequence shown here is derived from an EMBL/GenBank/DDBJ whole genome shotgun (WGS) entry which is preliminary data.</text>
</comment>
<sequence>MRRKRIPEQGSILIWSNQALSEAKTVSLSSITLRQILDKVQKTRLRAQMSDPIQADVKKAEPRKEISDSTINQVRISRLKKGFRIKPLNRT</sequence>
<keyword evidence="2" id="KW-1185">Reference proteome</keyword>
<evidence type="ECO:0000313" key="1">
    <source>
        <dbReference type="EMBL" id="MQL87881.1"/>
    </source>
</evidence>
<dbReference type="AlphaFoldDB" id="A0A843UWC0"/>
<organism evidence="1 2">
    <name type="scientific">Colocasia esculenta</name>
    <name type="common">Wild taro</name>
    <name type="synonym">Arum esculentum</name>
    <dbReference type="NCBI Taxonomy" id="4460"/>
    <lineage>
        <taxon>Eukaryota</taxon>
        <taxon>Viridiplantae</taxon>
        <taxon>Streptophyta</taxon>
        <taxon>Embryophyta</taxon>
        <taxon>Tracheophyta</taxon>
        <taxon>Spermatophyta</taxon>
        <taxon>Magnoliopsida</taxon>
        <taxon>Liliopsida</taxon>
        <taxon>Araceae</taxon>
        <taxon>Aroideae</taxon>
        <taxon>Colocasieae</taxon>
        <taxon>Colocasia</taxon>
    </lineage>
</organism>
<evidence type="ECO:0000313" key="2">
    <source>
        <dbReference type="Proteomes" id="UP000652761"/>
    </source>
</evidence>
<reference evidence="1" key="1">
    <citation type="submission" date="2017-07" db="EMBL/GenBank/DDBJ databases">
        <title>Taro Niue Genome Assembly and Annotation.</title>
        <authorList>
            <person name="Atibalentja N."/>
            <person name="Keating K."/>
            <person name="Fields C.J."/>
        </authorList>
    </citation>
    <scope>NUCLEOTIDE SEQUENCE</scope>
    <source>
        <strain evidence="1">Niue_2</strain>
        <tissue evidence="1">Leaf</tissue>
    </source>
</reference>
<gene>
    <name evidence="1" type="ORF">Taro_020431</name>
</gene>
<dbReference type="EMBL" id="NMUH01001012">
    <property type="protein sequence ID" value="MQL87881.1"/>
    <property type="molecule type" value="Genomic_DNA"/>
</dbReference>
<proteinExistence type="predicted"/>
<name>A0A843UWC0_COLES</name>
<dbReference type="Proteomes" id="UP000652761">
    <property type="component" value="Unassembled WGS sequence"/>
</dbReference>
<accession>A0A843UWC0</accession>